<evidence type="ECO:0000256" key="6">
    <source>
        <dbReference type="ARBA" id="ARBA00022989"/>
    </source>
</evidence>
<name>A0A939QIJ3_9MICO</name>
<comment type="similarity">
    <text evidence="8">Belongs to the binding-protein-dependent transport system permease family. LivHM subfamily.</text>
</comment>
<dbReference type="GO" id="GO:0005886">
    <property type="term" value="C:plasma membrane"/>
    <property type="evidence" value="ECO:0007669"/>
    <property type="project" value="UniProtKB-SubCell"/>
</dbReference>
<evidence type="ECO:0000256" key="7">
    <source>
        <dbReference type="ARBA" id="ARBA00023136"/>
    </source>
</evidence>
<proteinExistence type="inferred from homology"/>
<evidence type="ECO:0000256" key="1">
    <source>
        <dbReference type="ARBA" id="ARBA00004651"/>
    </source>
</evidence>
<protein>
    <submittedName>
        <fullName evidence="11">Branched-chain amino acid ABC transporter permease</fullName>
    </submittedName>
</protein>
<evidence type="ECO:0000256" key="10">
    <source>
        <dbReference type="SAM" id="SignalP"/>
    </source>
</evidence>
<dbReference type="PANTHER" id="PTHR11795">
    <property type="entry name" value="BRANCHED-CHAIN AMINO ACID TRANSPORT SYSTEM PERMEASE PROTEIN LIVH"/>
    <property type="match status" value="1"/>
</dbReference>
<reference evidence="11" key="1">
    <citation type="submission" date="2021-03" db="EMBL/GenBank/DDBJ databases">
        <title>Microbacterium sp. nov., a novel actinobacterium isolated from cow dung.</title>
        <authorList>
            <person name="Zhang L."/>
        </authorList>
    </citation>
    <scope>NUCLEOTIDE SEQUENCE</scope>
    <source>
        <strain evidence="11">NEAU-LLB</strain>
    </source>
</reference>
<dbReference type="GO" id="GO:0006865">
    <property type="term" value="P:amino acid transport"/>
    <property type="evidence" value="ECO:0007669"/>
    <property type="project" value="UniProtKB-KW"/>
</dbReference>
<feature type="transmembrane region" description="Helical" evidence="9">
    <location>
        <begin position="413"/>
        <end position="432"/>
    </location>
</feature>
<feature type="transmembrane region" description="Helical" evidence="9">
    <location>
        <begin position="153"/>
        <end position="175"/>
    </location>
</feature>
<feature type="transmembrane region" description="Helical" evidence="9">
    <location>
        <begin position="212"/>
        <end position="231"/>
    </location>
</feature>
<comment type="subcellular location">
    <subcellularLocation>
        <location evidence="1">Cell membrane</location>
        <topology evidence="1">Multi-pass membrane protein</topology>
    </subcellularLocation>
</comment>
<feature type="transmembrane region" description="Helical" evidence="9">
    <location>
        <begin position="187"/>
        <end position="206"/>
    </location>
</feature>
<comment type="caution">
    <text evidence="11">The sequence shown here is derived from an EMBL/GenBank/DDBJ whole genome shotgun (WGS) entry which is preliminary data.</text>
</comment>
<dbReference type="PANTHER" id="PTHR11795:SF449">
    <property type="entry name" value="BRANCHED-CHAIN AMINO ACID TRANSPORT PERMEASE PROTEIN LIVH-RELATED"/>
    <property type="match status" value="1"/>
</dbReference>
<organism evidence="11 12">
    <name type="scientific">Microbacterium stercoris</name>
    <dbReference type="NCBI Taxonomy" id="2820289"/>
    <lineage>
        <taxon>Bacteria</taxon>
        <taxon>Bacillati</taxon>
        <taxon>Actinomycetota</taxon>
        <taxon>Actinomycetes</taxon>
        <taxon>Micrococcales</taxon>
        <taxon>Microbacteriaceae</taxon>
        <taxon>Microbacterium</taxon>
    </lineage>
</organism>
<dbReference type="InterPro" id="IPR001851">
    <property type="entry name" value="ABC_transp_permease"/>
</dbReference>
<evidence type="ECO:0000313" key="12">
    <source>
        <dbReference type="Proteomes" id="UP000680132"/>
    </source>
</evidence>
<keyword evidence="5" id="KW-0029">Amino-acid transport</keyword>
<evidence type="ECO:0000256" key="9">
    <source>
        <dbReference type="SAM" id="Phobius"/>
    </source>
</evidence>
<keyword evidence="12" id="KW-1185">Reference proteome</keyword>
<keyword evidence="6 9" id="KW-1133">Transmembrane helix</keyword>
<sequence>MPTHASLRRHRPAAIVAFAAFFAALFTALVLPTAAHAAEDDPFKISGVVTFEDEPLEGVALTIDGPGGEQDVETDADGRWTVQVPERGVEYTITLDESTLPDGVVVVDETGEDDTPNEVVREMGQGGRLTLNFFLGEGERITVTFFDQLVQRLFQGLNFGLMLALASVGLSLVFGTTGISNFAHAEMVTFGAVAALMLVGPASLALPVWLGLPLAVVLSAILGLVLDAAIWRPLRKRGVGVVQLMILSIGLSLAIRYLFQFFLGGDVKQLPTLIPGAPIVLFGNVSATPTDLVSMAISIVVILAFATWLTRSRTGKATRAISDNPALAATSGIDVNRVVRIVWVVSAALAGLSGILYAYYRPGLTWDMGTQFLLLLFAAVTLGGLGTAYGALVGALIIGILTETISLWIPADLRFAGALLILIFILLVRPQGILGRRERIG</sequence>
<feature type="transmembrane region" description="Helical" evidence="9">
    <location>
        <begin position="238"/>
        <end position="259"/>
    </location>
</feature>
<evidence type="ECO:0000256" key="8">
    <source>
        <dbReference type="ARBA" id="ARBA00037998"/>
    </source>
</evidence>
<evidence type="ECO:0000256" key="5">
    <source>
        <dbReference type="ARBA" id="ARBA00022970"/>
    </source>
</evidence>
<feature type="transmembrane region" description="Helical" evidence="9">
    <location>
        <begin position="372"/>
        <end position="401"/>
    </location>
</feature>
<keyword evidence="10" id="KW-0732">Signal</keyword>
<feature type="transmembrane region" description="Helical" evidence="9">
    <location>
        <begin position="341"/>
        <end position="360"/>
    </location>
</feature>
<feature type="chain" id="PRO_5037551482" evidence="10">
    <location>
        <begin position="38"/>
        <end position="441"/>
    </location>
</feature>
<keyword evidence="7 9" id="KW-0472">Membrane</keyword>
<dbReference type="InterPro" id="IPR052157">
    <property type="entry name" value="BCAA_transport_permease"/>
</dbReference>
<dbReference type="CDD" id="cd06582">
    <property type="entry name" value="TM_PBP1_LivH_like"/>
    <property type="match status" value="1"/>
</dbReference>
<dbReference type="Pfam" id="PF02653">
    <property type="entry name" value="BPD_transp_2"/>
    <property type="match status" value="1"/>
</dbReference>
<keyword evidence="2" id="KW-0813">Transport</keyword>
<feature type="transmembrane region" description="Helical" evidence="9">
    <location>
        <begin position="292"/>
        <end position="309"/>
    </location>
</feature>
<evidence type="ECO:0000256" key="2">
    <source>
        <dbReference type="ARBA" id="ARBA00022448"/>
    </source>
</evidence>
<dbReference type="AlphaFoldDB" id="A0A939QIJ3"/>
<feature type="signal peptide" evidence="10">
    <location>
        <begin position="1"/>
        <end position="37"/>
    </location>
</feature>
<accession>A0A939QIJ3</accession>
<dbReference type="EMBL" id="JAGFOA010000003">
    <property type="protein sequence ID" value="MBO3663562.1"/>
    <property type="molecule type" value="Genomic_DNA"/>
</dbReference>
<evidence type="ECO:0000256" key="4">
    <source>
        <dbReference type="ARBA" id="ARBA00022692"/>
    </source>
</evidence>
<evidence type="ECO:0000313" key="11">
    <source>
        <dbReference type="EMBL" id="MBO3663562.1"/>
    </source>
</evidence>
<dbReference type="Proteomes" id="UP000680132">
    <property type="component" value="Unassembled WGS sequence"/>
</dbReference>
<keyword evidence="4 9" id="KW-0812">Transmembrane</keyword>
<gene>
    <name evidence="11" type="ORF">J5V96_08545</name>
</gene>
<dbReference type="GO" id="GO:0022857">
    <property type="term" value="F:transmembrane transporter activity"/>
    <property type="evidence" value="ECO:0007669"/>
    <property type="project" value="InterPro"/>
</dbReference>
<keyword evidence="3" id="KW-1003">Cell membrane</keyword>
<evidence type="ECO:0000256" key="3">
    <source>
        <dbReference type="ARBA" id="ARBA00022475"/>
    </source>
</evidence>
<dbReference type="RefSeq" id="WP_208502777.1">
    <property type="nucleotide sequence ID" value="NZ_JAGFOA010000003.1"/>
</dbReference>